<protein>
    <submittedName>
        <fullName evidence="2">PAS fold</fullName>
    </submittedName>
</protein>
<dbReference type="OrthoDB" id="1495106at2"/>
<name>A0A1M6WGB1_9BACT</name>
<feature type="domain" description="PAS fold" evidence="1">
    <location>
        <begin position="29"/>
        <end position="124"/>
    </location>
</feature>
<dbReference type="Proteomes" id="UP000185812">
    <property type="component" value="Unassembled WGS sequence"/>
</dbReference>
<dbReference type="Gene3D" id="3.30.450.20">
    <property type="entry name" value="PAS domain"/>
    <property type="match status" value="1"/>
</dbReference>
<accession>A0A1M6WGB1</accession>
<evidence type="ECO:0000313" key="3">
    <source>
        <dbReference type="Proteomes" id="UP000185812"/>
    </source>
</evidence>
<dbReference type="EMBL" id="FRAU01000008">
    <property type="protein sequence ID" value="SHK92718.1"/>
    <property type="molecule type" value="Genomic_DNA"/>
</dbReference>
<dbReference type="GO" id="GO:0006355">
    <property type="term" value="P:regulation of DNA-templated transcription"/>
    <property type="evidence" value="ECO:0007669"/>
    <property type="project" value="InterPro"/>
</dbReference>
<proteinExistence type="predicted"/>
<dbReference type="AlphaFoldDB" id="A0A1M6WGB1"/>
<dbReference type="RefSeq" id="WP_072716132.1">
    <property type="nucleotide sequence ID" value="NZ_FRAU01000008.1"/>
</dbReference>
<dbReference type="InterPro" id="IPR000014">
    <property type="entry name" value="PAS"/>
</dbReference>
<dbReference type="InterPro" id="IPR035965">
    <property type="entry name" value="PAS-like_dom_sf"/>
</dbReference>
<gene>
    <name evidence="2" type="ORF">SAMN04488087_2319</name>
</gene>
<dbReference type="SUPFAM" id="SSF55785">
    <property type="entry name" value="PYP-like sensor domain (PAS domain)"/>
    <property type="match status" value="1"/>
</dbReference>
<evidence type="ECO:0000313" key="2">
    <source>
        <dbReference type="EMBL" id="SHK92718.1"/>
    </source>
</evidence>
<dbReference type="CDD" id="cd00130">
    <property type="entry name" value="PAS"/>
    <property type="match status" value="1"/>
</dbReference>
<sequence>MPAKSLKPSSASLARKRFQREEALDPHLPMLLINANGDIQHITPAARTLLEYPGKQPLDPCFFTHVHSRNLQQIWHDLAAMARARKQQASWLLRLRTGRGHWRWFQVRARNLIRDRGGILLLLQPLQLA</sequence>
<dbReference type="InterPro" id="IPR013767">
    <property type="entry name" value="PAS_fold"/>
</dbReference>
<evidence type="ECO:0000259" key="1">
    <source>
        <dbReference type="Pfam" id="PF00989"/>
    </source>
</evidence>
<reference evidence="3" key="1">
    <citation type="submission" date="2016-11" db="EMBL/GenBank/DDBJ databases">
        <authorList>
            <person name="Varghese N."/>
            <person name="Submissions S."/>
        </authorList>
    </citation>
    <scope>NUCLEOTIDE SEQUENCE [LARGE SCALE GENOMIC DNA]</scope>
    <source>
        <strain evidence="3">DSM 22212</strain>
    </source>
</reference>
<organism evidence="2 3">
    <name type="scientific">Rhodothermus profundi</name>
    <dbReference type="NCBI Taxonomy" id="633813"/>
    <lineage>
        <taxon>Bacteria</taxon>
        <taxon>Pseudomonadati</taxon>
        <taxon>Rhodothermota</taxon>
        <taxon>Rhodothermia</taxon>
        <taxon>Rhodothermales</taxon>
        <taxon>Rhodothermaceae</taxon>
        <taxon>Rhodothermus</taxon>
    </lineage>
</organism>
<dbReference type="Pfam" id="PF00989">
    <property type="entry name" value="PAS"/>
    <property type="match status" value="1"/>
</dbReference>
<keyword evidence="3" id="KW-1185">Reference proteome</keyword>